<comment type="caution">
    <text evidence="3">The sequence shown here is derived from an EMBL/GenBank/DDBJ whole genome shotgun (WGS) entry which is preliminary data.</text>
</comment>
<dbReference type="PROSITE" id="PS50004">
    <property type="entry name" value="C2"/>
    <property type="match status" value="1"/>
</dbReference>
<feature type="region of interest" description="Disordered" evidence="1">
    <location>
        <begin position="205"/>
        <end position="1006"/>
    </location>
</feature>
<dbReference type="InterPro" id="IPR052981">
    <property type="entry name" value="Ingression_C2_domain"/>
</dbReference>
<feature type="compositionally biased region" description="Gly residues" evidence="1">
    <location>
        <begin position="897"/>
        <end position="937"/>
    </location>
</feature>
<reference evidence="3" key="1">
    <citation type="submission" date="2023-07" db="EMBL/GenBank/DDBJ databases">
        <title>Black Yeasts Isolated from many extreme environments.</title>
        <authorList>
            <person name="Coleine C."/>
            <person name="Stajich J.E."/>
            <person name="Selbmann L."/>
        </authorList>
    </citation>
    <scope>NUCLEOTIDE SEQUENCE</scope>
    <source>
        <strain evidence="3">CCFEE 5485</strain>
    </source>
</reference>
<feature type="compositionally biased region" description="Low complexity" evidence="1">
    <location>
        <begin position="988"/>
        <end position="997"/>
    </location>
</feature>
<accession>A0AAE0WW29</accession>
<feature type="compositionally biased region" description="Basic and acidic residues" evidence="1">
    <location>
        <begin position="841"/>
        <end position="856"/>
    </location>
</feature>
<organism evidence="3 4">
    <name type="scientific">Recurvomyces mirabilis</name>
    <dbReference type="NCBI Taxonomy" id="574656"/>
    <lineage>
        <taxon>Eukaryota</taxon>
        <taxon>Fungi</taxon>
        <taxon>Dikarya</taxon>
        <taxon>Ascomycota</taxon>
        <taxon>Pezizomycotina</taxon>
        <taxon>Dothideomycetes</taxon>
        <taxon>Dothideomycetidae</taxon>
        <taxon>Mycosphaerellales</taxon>
        <taxon>Teratosphaeriaceae</taxon>
        <taxon>Recurvomyces</taxon>
    </lineage>
</organism>
<evidence type="ECO:0000313" key="3">
    <source>
        <dbReference type="EMBL" id="KAK3678955.1"/>
    </source>
</evidence>
<feature type="region of interest" description="Disordered" evidence="1">
    <location>
        <begin position="154"/>
        <end position="192"/>
    </location>
</feature>
<evidence type="ECO:0000313" key="4">
    <source>
        <dbReference type="Proteomes" id="UP001274830"/>
    </source>
</evidence>
<feature type="compositionally biased region" description="Basic and acidic residues" evidence="1">
    <location>
        <begin position="738"/>
        <end position="747"/>
    </location>
</feature>
<feature type="domain" description="C2" evidence="2">
    <location>
        <begin position="9"/>
        <end position="130"/>
    </location>
</feature>
<feature type="compositionally biased region" description="Polar residues" evidence="1">
    <location>
        <begin position="294"/>
        <end position="303"/>
    </location>
</feature>
<dbReference type="InterPro" id="IPR000008">
    <property type="entry name" value="C2_dom"/>
</dbReference>
<feature type="compositionally biased region" description="Polar residues" evidence="1">
    <location>
        <begin position="639"/>
        <end position="650"/>
    </location>
</feature>
<dbReference type="SMART" id="SM00239">
    <property type="entry name" value="C2"/>
    <property type="match status" value="1"/>
</dbReference>
<evidence type="ECO:0000259" key="2">
    <source>
        <dbReference type="PROSITE" id="PS50004"/>
    </source>
</evidence>
<dbReference type="Pfam" id="PF00168">
    <property type="entry name" value="C2"/>
    <property type="match status" value="1"/>
</dbReference>
<dbReference type="Proteomes" id="UP001274830">
    <property type="component" value="Unassembled WGS sequence"/>
</dbReference>
<feature type="compositionally biased region" description="Basic and acidic residues" evidence="1">
    <location>
        <begin position="154"/>
        <end position="170"/>
    </location>
</feature>
<sequence>MASQAAPLQHGPHAAGIFADMTVDGPEIGTLVLVIDRAKNLPNRRSMGKQSAYCAARVGKEAKKTETDKRGGQTPKWDQELRFTIHDSPDYQQFKLSIFSEDKRTDLVGEAWVNLTEVVVPGGGKNDLWQGLNCKGKYAGEIRIELTYYDSRPKPEKSVSIRETGEDDLRSSIGGSRVKRRPLPGNPGAMSMTSITSETVADFGTALPGRAKHGPRDFRTPGRANSLPPEPAAPTAPLAISNGYGTPPSALPQQMPPVQYEEEPQQYHEEASYEDPYQQLDFLPQLPPSDRQRANVNSRNGSRQARPGQPSPLQQRPYSHMSLPHSHSAPIVPTQTRGPDMYEDNGYELSTDYPEPIPDLDYQHQQLRQRRNDVPPGWQEEYGDPYDDRPRTAESDGGAPPPPPPMHTHSAPAVPQYAPSSGQSSPAQPAYMNTPPSTRHHSVPNASPLQQVERRYGPQQQTPPHGHPARGRSIDTYAGSSPEQSPYVAVPLPPSGGSPYGRSPASRARHSIADPYTGTPTRPHPLSQEVPRPRSRSPMPYAPSSHARAPSPNPYAAQPRPRSPLPEYAGSHRAHSPLPYAQPQSHSPAYQSEYHSDRRGEGPPLIKPRAVSPRPPPQPTSQPRNSYHLQFPVRAFESGDNSPLSTSTPRNAAPLAQHHRITPTRKPTSSSQQPSPIDTSASGRPSPGGMPFSPDSFDVHNPNAPRSGGASPYTSARPESRDTQSANNSGPIVGWHGQEIDPSDHLPVEAWAPEPEKKVPSKTYGLGRDRDFGPRSAGGSPASPAGAGGRMMGKDNVITVRMKPANTGSPSLAPTQESSPSTGRNRLTKKNVRSNSAIEPLGERHNFNGQDMHDIPDPYSGGGGQAGAQYSNGFLNDGRAPAYGRGGAPNVPPKIPMGGGSPGGYGGGYDGGYGGGYDGGYGDNGDTGYGGNNGYARGGYDDDALAREIGSIDIDSPSPRGHGGAYGNGARFAGGSAGRSPGGGGGVPAPVAYVPVRSQRDRGSYY</sequence>
<dbReference type="PANTHER" id="PTHR47052:SF3">
    <property type="entry name" value="INGRESSION PROTEIN 1"/>
    <property type="match status" value="1"/>
</dbReference>
<proteinExistence type="predicted"/>
<feature type="compositionally biased region" description="Low complexity" evidence="1">
    <location>
        <begin position="415"/>
        <end position="431"/>
    </location>
</feature>
<gene>
    <name evidence="3" type="ORF">LTR78_001408</name>
</gene>
<keyword evidence="4" id="KW-1185">Reference proteome</keyword>
<feature type="compositionally biased region" description="Polar residues" evidence="1">
    <location>
        <begin position="665"/>
        <end position="683"/>
    </location>
</feature>
<feature type="compositionally biased region" description="Polar residues" evidence="1">
    <location>
        <begin position="806"/>
        <end position="825"/>
    </location>
</feature>
<feature type="compositionally biased region" description="Low complexity" evidence="1">
    <location>
        <begin position="774"/>
        <end position="785"/>
    </location>
</feature>
<dbReference type="InterPro" id="IPR035892">
    <property type="entry name" value="C2_domain_sf"/>
</dbReference>
<protein>
    <recommendedName>
        <fullName evidence="2">C2 domain-containing protein</fullName>
    </recommendedName>
</protein>
<dbReference type="Gene3D" id="2.60.40.150">
    <property type="entry name" value="C2 domain"/>
    <property type="match status" value="1"/>
</dbReference>
<evidence type="ECO:0000256" key="1">
    <source>
        <dbReference type="SAM" id="MobiDB-lite"/>
    </source>
</evidence>
<feature type="compositionally biased region" description="Gly residues" evidence="1">
    <location>
        <begin position="975"/>
        <end position="987"/>
    </location>
</feature>
<dbReference type="EMBL" id="JAUTXT010000003">
    <property type="protein sequence ID" value="KAK3678955.1"/>
    <property type="molecule type" value="Genomic_DNA"/>
</dbReference>
<dbReference type="AlphaFoldDB" id="A0AAE0WW29"/>
<dbReference type="PANTHER" id="PTHR47052">
    <property type="entry name" value="CONSERVED SERINE PROLINE-RICH PROTEIN (AFU_ORTHOLOGUE AFUA_2G01790)"/>
    <property type="match status" value="1"/>
</dbReference>
<dbReference type="SUPFAM" id="SSF49562">
    <property type="entry name" value="C2 domain (Calcium/lipid-binding domain, CaLB)"/>
    <property type="match status" value="1"/>
</dbReference>
<name>A0AAE0WW29_9PEZI</name>